<dbReference type="OrthoDB" id="5968413at2759"/>
<comment type="subcellular location">
    <subcellularLocation>
        <location evidence="1">Nucleus</location>
    </subcellularLocation>
</comment>
<sequence>LCSYSEKLCKQRRLNGYAFCIRHVLEDKNAPFKQCQYVAKYNGQQCTNPIPFAEDR</sequence>
<evidence type="ECO:0000313" key="4">
    <source>
        <dbReference type="EMBL" id="EDO48867.1"/>
    </source>
</evidence>
<dbReference type="STRING" id="45351.A7RHK1"/>
<dbReference type="PANTHER" id="PTHR16198:SF2">
    <property type="entry name" value="INO80 COMPLEX SUBUNIT D"/>
    <property type="match status" value="1"/>
</dbReference>
<name>A7RHK1_NEMVE</name>
<dbReference type="Proteomes" id="UP000001593">
    <property type="component" value="Unassembled WGS sequence"/>
</dbReference>
<keyword evidence="5" id="KW-1185">Reference proteome</keyword>
<dbReference type="Pfam" id="PF13891">
    <property type="entry name" value="zf-C3HC3H_KANSL2"/>
    <property type="match status" value="1"/>
</dbReference>
<dbReference type="GO" id="GO:0005634">
    <property type="term" value="C:nucleus"/>
    <property type="evidence" value="ECO:0007669"/>
    <property type="project" value="UniProtKB-SubCell"/>
</dbReference>
<dbReference type="EMBL" id="DS469511">
    <property type="protein sequence ID" value="EDO48867.1"/>
    <property type="molecule type" value="Genomic_DNA"/>
</dbReference>
<dbReference type="InParanoid" id="A7RHK1"/>
<dbReference type="AlphaFoldDB" id="A7RHK1"/>
<accession>A7RHK1</accession>
<reference evidence="4 5" key="1">
    <citation type="journal article" date="2007" name="Science">
        <title>Sea anemone genome reveals ancestral eumetazoan gene repertoire and genomic organization.</title>
        <authorList>
            <person name="Putnam N.H."/>
            <person name="Srivastava M."/>
            <person name="Hellsten U."/>
            <person name="Dirks B."/>
            <person name="Chapman J."/>
            <person name="Salamov A."/>
            <person name="Terry A."/>
            <person name="Shapiro H."/>
            <person name="Lindquist E."/>
            <person name="Kapitonov V.V."/>
            <person name="Jurka J."/>
            <person name="Genikhovich G."/>
            <person name="Grigoriev I.V."/>
            <person name="Lucas S.M."/>
            <person name="Steele R.E."/>
            <person name="Finnerty J.R."/>
            <person name="Technau U."/>
            <person name="Martindale M.Q."/>
            <person name="Rokhsar D.S."/>
        </authorList>
    </citation>
    <scope>NUCLEOTIDE SEQUENCE [LARGE SCALE GENOMIC DNA]</scope>
    <source>
        <strain evidence="5">CH2 X CH6</strain>
    </source>
</reference>
<feature type="domain" description="KANL2-like probable zinc-finger" evidence="3">
    <location>
        <begin position="2"/>
        <end position="53"/>
    </location>
</feature>
<keyword evidence="2" id="KW-0539">Nucleus</keyword>
<evidence type="ECO:0000259" key="3">
    <source>
        <dbReference type="Pfam" id="PF13891"/>
    </source>
</evidence>
<dbReference type="PhylomeDB" id="A7RHK1"/>
<dbReference type="PANTHER" id="PTHR16198">
    <property type="match status" value="1"/>
</dbReference>
<feature type="non-terminal residue" evidence="4">
    <location>
        <position position="56"/>
    </location>
</feature>
<evidence type="ECO:0000256" key="1">
    <source>
        <dbReference type="ARBA" id="ARBA00004123"/>
    </source>
</evidence>
<evidence type="ECO:0000313" key="5">
    <source>
        <dbReference type="Proteomes" id="UP000001593"/>
    </source>
</evidence>
<protein>
    <recommendedName>
        <fullName evidence="3">KANL2-like probable zinc-finger domain-containing protein</fullName>
    </recommendedName>
</protein>
<proteinExistence type="predicted"/>
<dbReference type="KEGG" id="nve:5521131"/>
<feature type="non-terminal residue" evidence="4">
    <location>
        <position position="1"/>
    </location>
</feature>
<dbReference type="OMA" id="QACSFTH"/>
<organism evidence="4 5">
    <name type="scientific">Nematostella vectensis</name>
    <name type="common">Starlet sea anemone</name>
    <dbReference type="NCBI Taxonomy" id="45351"/>
    <lineage>
        <taxon>Eukaryota</taxon>
        <taxon>Metazoa</taxon>
        <taxon>Cnidaria</taxon>
        <taxon>Anthozoa</taxon>
        <taxon>Hexacorallia</taxon>
        <taxon>Actiniaria</taxon>
        <taxon>Edwardsiidae</taxon>
        <taxon>Nematostella</taxon>
    </lineage>
</organism>
<evidence type="ECO:0000256" key="2">
    <source>
        <dbReference type="ARBA" id="ARBA00023242"/>
    </source>
</evidence>
<dbReference type="InterPro" id="IPR025927">
    <property type="entry name" value="Znf_KANL2-like"/>
</dbReference>
<dbReference type="HOGENOM" id="CLU_3020334_0_0_1"/>
<gene>
    <name evidence="4" type="ORF">NEMVEDRAFT_v1g39783</name>
</gene>